<dbReference type="PANTHER" id="PTHR10072">
    <property type="entry name" value="IRON-SULFUR CLUSTER ASSEMBLY PROTEIN"/>
    <property type="match status" value="1"/>
</dbReference>
<name>A0A0N1I6U6_LEPSE</name>
<comment type="caution">
    <text evidence="3">The sequence shown here is derived from an EMBL/GenBank/DDBJ whole genome shotgun (WGS) entry which is preliminary data.</text>
</comment>
<evidence type="ECO:0000256" key="1">
    <source>
        <dbReference type="ARBA" id="ARBA00006718"/>
    </source>
</evidence>
<dbReference type="GO" id="GO:0051537">
    <property type="term" value="F:2 iron, 2 sulfur cluster binding"/>
    <property type="evidence" value="ECO:0007669"/>
    <property type="project" value="TreeGrafter"/>
</dbReference>
<dbReference type="GO" id="GO:0005739">
    <property type="term" value="C:mitochondrion"/>
    <property type="evidence" value="ECO:0007669"/>
    <property type="project" value="TreeGrafter"/>
</dbReference>
<dbReference type="OrthoDB" id="333486at2759"/>
<proteinExistence type="inferred from homology"/>
<dbReference type="FunFam" id="2.60.300.12:FF:000019">
    <property type="entry name" value="Iron-sulfur assembly protein 1, putative"/>
    <property type="match status" value="1"/>
</dbReference>
<dbReference type="AlphaFoldDB" id="A0A0N1I6U6"/>
<dbReference type="InterPro" id="IPR035903">
    <property type="entry name" value="HesB-like_dom_sf"/>
</dbReference>
<reference evidence="3 4" key="1">
    <citation type="journal article" date="2015" name="PLoS Pathog.">
        <title>Leptomonas seymouri: Adaptations to the Dixenous Life Cycle Analyzed by Genome Sequencing, Transcriptome Profiling and Co-infection with Leishmania donovani.</title>
        <authorList>
            <person name="Kraeva N."/>
            <person name="Butenko A."/>
            <person name="Hlavacova J."/>
            <person name="Kostygov A."/>
            <person name="Myskova J."/>
            <person name="Grybchuk D."/>
            <person name="Lestinova T."/>
            <person name="Votypka J."/>
            <person name="Volf P."/>
            <person name="Opperdoes F."/>
            <person name="Flegontov P."/>
            <person name="Lukes J."/>
            <person name="Yurchenko V."/>
        </authorList>
    </citation>
    <scope>NUCLEOTIDE SEQUENCE [LARGE SCALE GENOMIC DNA]</scope>
    <source>
        <strain evidence="3 4">ATCC 30220</strain>
    </source>
</reference>
<evidence type="ECO:0000313" key="3">
    <source>
        <dbReference type="EMBL" id="KPI87931.1"/>
    </source>
</evidence>
<keyword evidence="4" id="KW-1185">Reference proteome</keyword>
<evidence type="ECO:0008006" key="5">
    <source>
        <dbReference type="Google" id="ProtNLM"/>
    </source>
</evidence>
<dbReference type="SUPFAM" id="SSF89360">
    <property type="entry name" value="HesB-like domain"/>
    <property type="match status" value="1"/>
</dbReference>
<protein>
    <recommendedName>
        <fullName evidence="5">FeS cluster biogenesis domain-containing protein</fullName>
    </recommendedName>
</protein>
<dbReference type="PANTHER" id="PTHR10072:SF41">
    <property type="entry name" value="IRON-SULFUR CLUSTER ASSEMBLY 1 HOMOLOG, MITOCHONDRIAL"/>
    <property type="match status" value="1"/>
</dbReference>
<gene>
    <name evidence="3" type="ORF">ABL78_2970</name>
</gene>
<dbReference type="Proteomes" id="UP000038009">
    <property type="component" value="Unassembled WGS sequence"/>
</dbReference>
<evidence type="ECO:0000256" key="2">
    <source>
        <dbReference type="SAM" id="MobiDB-lite"/>
    </source>
</evidence>
<dbReference type="VEuPathDB" id="TriTrypDB:Lsey_0068_0070"/>
<accession>A0A0N1I6U6</accession>
<feature type="region of interest" description="Disordered" evidence="2">
    <location>
        <begin position="1"/>
        <end position="34"/>
    </location>
</feature>
<dbReference type="InterPro" id="IPR016092">
    <property type="entry name" value="ATAP"/>
</dbReference>
<dbReference type="Gene3D" id="2.60.300.12">
    <property type="entry name" value="HesB-like domain"/>
    <property type="match status" value="1"/>
</dbReference>
<evidence type="ECO:0000313" key="4">
    <source>
        <dbReference type="Proteomes" id="UP000038009"/>
    </source>
</evidence>
<dbReference type="GO" id="GO:0016226">
    <property type="term" value="P:iron-sulfur cluster assembly"/>
    <property type="evidence" value="ECO:0007669"/>
    <property type="project" value="InterPro"/>
</dbReference>
<dbReference type="OMA" id="FMPYDAD"/>
<dbReference type="NCBIfam" id="TIGR00049">
    <property type="entry name" value="iron-sulfur cluster assembly accessory protein"/>
    <property type="match status" value="1"/>
</dbReference>
<organism evidence="3 4">
    <name type="scientific">Leptomonas seymouri</name>
    <dbReference type="NCBI Taxonomy" id="5684"/>
    <lineage>
        <taxon>Eukaryota</taxon>
        <taxon>Discoba</taxon>
        <taxon>Euglenozoa</taxon>
        <taxon>Kinetoplastea</taxon>
        <taxon>Metakinetoplastina</taxon>
        <taxon>Trypanosomatida</taxon>
        <taxon>Trypanosomatidae</taxon>
        <taxon>Leishmaniinae</taxon>
        <taxon>Leptomonas</taxon>
    </lineage>
</organism>
<comment type="similarity">
    <text evidence="1">Belongs to the HesB/IscA family.</text>
</comment>
<sequence length="211" mass="22862">MQPRRAPARAAVEDPTPAPLLGSRSSCSEDAGPVPQRVLSPLQKRQLQFRSKAVFVLTPQALRRIKFLIGQYVAAHPAIEKADHTGDAASSVKAPCGIRIGVRRRGCSGYSYTVNYFFESSGSGRSDSVAAGSSASPSKGRGGFVEDVIVEQDGVKVVVDGDALFYVIGTEMDYVVRNVEEKFTFRNPNQKYGCGCEESFMPFDEDDLDGD</sequence>
<dbReference type="EMBL" id="LJSK01000068">
    <property type="protein sequence ID" value="KPI87931.1"/>
    <property type="molecule type" value="Genomic_DNA"/>
</dbReference>
<dbReference type="InterPro" id="IPR050322">
    <property type="entry name" value="Fe-S_cluster_asmbl/transfer"/>
</dbReference>